<evidence type="ECO:0000256" key="2">
    <source>
        <dbReference type="ARBA" id="ARBA00022771"/>
    </source>
</evidence>
<dbReference type="SMART" id="SM00547">
    <property type="entry name" value="ZnF_RBZ"/>
    <property type="match status" value="2"/>
</dbReference>
<reference evidence="7 8" key="1">
    <citation type="journal article" date="2016" name="Mol. Biol. Evol.">
        <title>Comparative Genomics of Early-Diverging Mushroom-Forming Fungi Provides Insights into the Origins of Lignocellulose Decay Capabilities.</title>
        <authorList>
            <person name="Nagy L.G."/>
            <person name="Riley R."/>
            <person name="Tritt A."/>
            <person name="Adam C."/>
            <person name="Daum C."/>
            <person name="Floudas D."/>
            <person name="Sun H."/>
            <person name="Yadav J.S."/>
            <person name="Pangilinan J."/>
            <person name="Larsson K.H."/>
            <person name="Matsuura K."/>
            <person name="Barry K."/>
            <person name="Labutti K."/>
            <person name="Kuo R."/>
            <person name="Ohm R.A."/>
            <person name="Bhattacharya S.S."/>
            <person name="Shirouzu T."/>
            <person name="Yoshinaga Y."/>
            <person name="Martin F.M."/>
            <person name="Grigoriev I.V."/>
            <person name="Hibbett D.S."/>
        </authorList>
    </citation>
    <scope>NUCLEOTIDE SEQUENCE [LARGE SCALE GENOMIC DNA]</scope>
    <source>
        <strain evidence="7 8">TUFC12733</strain>
    </source>
</reference>
<name>A0A167NDR5_CALVF</name>
<evidence type="ECO:0000313" key="8">
    <source>
        <dbReference type="Proteomes" id="UP000076738"/>
    </source>
</evidence>
<organism evidence="7 8">
    <name type="scientific">Calocera viscosa (strain TUFC12733)</name>
    <dbReference type="NCBI Taxonomy" id="1330018"/>
    <lineage>
        <taxon>Eukaryota</taxon>
        <taxon>Fungi</taxon>
        <taxon>Dikarya</taxon>
        <taxon>Basidiomycota</taxon>
        <taxon>Agaricomycotina</taxon>
        <taxon>Dacrymycetes</taxon>
        <taxon>Dacrymycetales</taxon>
        <taxon>Dacrymycetaceae</taxon>
        <taxon>Calocera</taxon>
    </lineage>
</organism>
<gene>
    <name evidence="7" type="ORF">CALVIDRAFT_526728</name>
</gene>
<feature type="domain" description="RanBP2-type" evidence="6">
    <location>
        <begin position="243"/>
        <end position="274"/>
    </location>
</feature>
<keyword evidence="1" id="KW-0479">Metal-binding</keyword>
<dbReference type="PROSITE" id="PS01358">
    <property type="entry name" value="ZF_RANBP2_1"/>
    <property type="match status" value="2"/>
</dbReference>
<feature type="compositionally biased region" description="Low complexity" evidence="5">
    <location>
        <begin position="699"/>
        <end position="711"/>
    </location>
</feature>
<feature type="compositionally biased region" description="Low complexity" evidence="5">
    <location>
        <begin position="35"/>
        <end position="72"/>
    </location>
</feature>
<keyword evidence="8" id="KW-1185">Reference proteome</keyword>
<sequence length="825" mass="84796">MNPPLALPVSPSQSQAKIDEVLNRLHRLALESGAPQQGHAHSPQGHGQSQSQMGHMQQMQMHAQLQLQQFPHQHQHMHYPHRDTDSLSSDSSLSHSHSHTFSTTTTNTTTTSSASSSPPAAPAPSQAYTPSPPSAHQQHQPQPQLQQPQQQPQQGAYPLPPPFLPQQNPNPNLANVASLYRLGVPSRLQAAQGQFPTAYGMGALGPMSSAGEMGMGMSMQGLGGSGMGSAPGVSPTGKAYSYRPGDWICVSPACSYPNFGRNEYCNACRCPRPTSGTMPRATPAPPVSLAPSLAQGLGGNYYASPEMAPRFGQQRMGYAPAGQGVQGGGMGLQDGGMGMGLQGGGMGMPGLGGVAGACAGGVGGLGVQGVAGLGVGVGVPVVGGIGSPESARSPMLVTPSGRAFASAGSRKNVSGDDSNPVVIFWPDNEPIPERGQVRPCMLGLSQPPILNTGNKGPIEHQPGDWYCQKCEHLNWRRRKVCQNCYRFAEGNEDDTTPARQAECITVLIAQLVAAKKAQEAGVLLNLGNMMGVPGPGAYPGAGPGSDGQVTPGVKCPEGMMFAPAPQQQQFAPAPQQQQFDRQRVLHLQMPVPMRDSPSSLPSSASLYTHPVLAAAQAFEPAYSSPMLPSVLHTKALSALPSPPATGPISPLRINRPAAAFPLAPINTSPTALRAAAARRVSPPGTPLDPPKSARTNIWGPASGASSASPPSKRTNIWGPASGASSASPPSKWPDFAGGRRLTPPHGQGTPSPRGSFAESGSGSGGSARGSFSEGQSLPGLGGMAFTPCATSAGSVGPVGGPVAASSAAPASFKSTHPRLAGLHRA</sequence>
<evidence type="ECO:0000256" key="5">
    <source>
        <dbReference type="SAM" id="MobiDB-lite"/>
    </source>
</evidence>
<evidence type="ECO:0000259" key="6">
    <source>
        <dbReference type="PROSITE" id="PS50199"/>
    </source>
</evidence>
<dbReference type="SUPFAM" id="SSF90209">
    <property type="entry name" value="Ran binding protein zinc finger-like"/>
    <property type="match status" value="2"/>
</dbReference>
<keyword evidence="2 4" id="KW-0863">Zinc-finger</keyword>
<keyword evidence="3" id="KW-0862">Zinc</keyword>
<dbReference type="EMBL" id="KV417279">
    <property type="protein sequence ID" value="KZO97607.1"/>
    <property type="molecule type" value="Genomic_DNA"/>
</dbReference>
<evidence type="ECO:0000313" key="7">
    <source>
        <dbReference type="EMBL" id="KZO97607.1"/>
    </source>
</evidence>
<dbReference type="PROSITE" id="PS50199">
    <property type="entry name" value="ZF_RANBP2_2"/>
    <property type="match status" value="1"/>
</dbReference>
<dbReference type="AlphaFoldDB" id="A0A167NDR5"/>
<evidence type="ECO:0000256" key="3">
    <source>
        <dbReference type="ARBA" id="ARBA00022833"/>
    </source>
</evidence>
<dbReference type="GO" id="GO:0008270">
    <property type="term" value="F:zinc ion binding"/>
    <property type="evidence" value="ECO:0007669"/>
    <property type="project" value="UniProtKB-KW"/>
</dbReference>
<feature type="compositionally biased region" description="Low complexity" evidence="5">
    <location>
        <begin position="791"/>
        <end position="811"/>
    </location>
</feature>
<feature type="region of interest" description="Disordered" evidence="5">
    <location>
        <begin position="673"/>
        <end position="825"/>
    </location>
</feature>
<evidence type="ECO:0000256" key="4">
    <source>
        <dbReference type="PROSITE-ProRule" id="PRU00322"/>
    </source>
</evidence>
<evidence type="ECO:0000256" key="1">
    <source>
        <dbReference type="ARBA" id="ARBA00022723"/>
    </source>
</evidence>
<feature type="region of interest" description="Disordered" evidence="5">
    <location>
        <begin position="34"/>
        <end position="172"/>
    </location>
</feature>
<dbReference type="Proteomes" id="UP000076738">
    <property type="component" value="Unassembled WGS sequence"/>
</dbReference>
<feature type="compositionally biased region" description="Low complexity" evidence="5">
    <location>
        <begin position="86"/>
        <end position="157"/>
    </location>
</feature>
<dbReference type="OrthoDB" id="448399at2759"/>
<dbReference type="Gene3D" id="4.10.1060.10">
    <property type="entry name" value="Zinc finger, RanBP2-type"/>
    <property type="match status" value="2"/>
</dbReference>
<protein>
    <recommendedName>
        <fullName evidence="6">RanBP2-type domain-containing protein</fullName>
    </recommendedName>
</protein>
<dbReference type="InterPro" id="IPR001876">
    <property type="entry name" value="Znf_RanBP2"/>
</dbReference>
<proteinExistence type="predicted"/>
<feature type="compositionally biased region" description="Low complexity" evidence="5">
    <location>
        <begin position="718"/>
        <end position="729"/>
    </location>
</feature>
<dbReference type="InterPro" id="IPR036443">
    <property type="entry name" value="Znf_RanBP2_sf"/>
</dbReference>
<accession>A0A167NDR5</accession>
<dbReference type="STRING" id="1330018.A0A167NDR5"/>